<feature type="transmembrane region" description="Helical" evidence="7">
    <location>
        <begin position="1169"/>
        <end position="1193"/>
    </location>
</feature>
<keyword evidence="4 7" id="KW-0472">Membrane</keyword>
<dbReference type="Proteomes" id="UP000717515">
    <property type="component" value="Unassembled WGS sequence"/>
</dbReference>
<organism evidence="9 10">
    <name type="scientific">Mortierella alpina</name>
    <name type="common">Oleaginous fungus</name>
    <name type="synonym">Mortierella renispora</name>
    <dbReference type="NCBI Taxonomy" id="64518"/>
    <lineage>
        <taxon>Eukaryota</taxon>
        <taxon>Fungi</taxon>
        <taxon>Fungi incertae sedis</taxon>
        <taxon>Mucoromycota</taxon>
        <taxon>Mortierellomycotina</taxon>
        <taxon>Mortierellomycetes</taxon>
        <taxon>Mortierellales</taxon>
        <taxon>Mortierellaceae</taxon>
        <taxon>Mortierella</taxon>
    </lineage>
</organism>
<dbReference type="InterPro" id="IPR011701">
    <property type="entry name" value="MFS"/>
</dbReference>
<reference evidence="9" key="1">
    <citation type="submission" date="2021-07" db="EMBL/GenBank/DDBJ databases">
        <title>Draft genome of Mortierella alpina, strain LL118, isolated from an aspen leaf litter sample.</title>
        <authorList>
            <person name="Yang S."/>
            <person name="Vinatzer B.A."/>
        </authorList>
    </citation>
    <scope>NUCLEOTIDE SEQUENCE</scope>
    <source>
        <strain evidence="9">LL118</strain>
    </source>
</reference>
<dbReference type="PANTHER" id="PTHR23507:SF1">
    <property type="entry name" value="FI18259P1-RELATED"/>
    <property type="match status" value="1"/>
</dbReference>
<feature type="region of interest" description="Disordered" evidence="6">
    <location>
        <begin position="1"/>
        <end position="22"/>
    </location>
</feature>
<evidence type="ECO:0000256" key="5">
    <source>
        <dbReference type="ARBA" id="ARBA00023242"/>
    </source>
</evidence>
<feature type="compositionally biased region" description="Polar residues" evidence="6">
    <location>
        <begin position="1"/>
        <end position="15"/>
    </location>
</feature>
<feature type="transmembrane region" description="Helical" evidence="7">
    <location>
        <begin position="1244"/>
        <end position="1261"/>
    </location>
</feature>
<feature type="transmembrane region" description="Helical" evidence="7">
    <location>
        <begin position="1342"/>
        <end position="1361"/>
    </location>
</feature>
<dbReference type="SUPFAM" id="SSF103473">
    <property type="entry name" value="MFS general substrate transporter"/>
    <property type="match status" value="2"/>
</dbReference>
<feature type="region of interest" description="Disordered" evidence="6">
    <location>
        <begin position="1485"/>
        <end position="1526"/>
    </location>
</feature>
<feature type="transmembrane region" description="Helical" evidence="7">
    <location>
        <begin position="1456"/>
        <end position="1481"/>
    </location>
</feature>
<name>A0A9P8D3L1_MORAP</name>
<feature type="compositionally biased region" description="Low complexity" evidence="6">
    <location>
        <begin position="903"/>
        <end position="921"/>
    </location>
</feature>
<dbReference type="GO" id="GO:0022857">
    <property type="term" value="F:transmembrane transporter activity"/>
    <property type="evidence" value="ECO:0007669"/>
    <property type="project" value="InterPro"/>
</dbReference>
<feature type="region of interest" description="Disordered" evidence="6">
    <location>
        <begin position="783"/>
        <end position="809"/>
    </location>
</feature>
<keyword evidence="2 7" id="KW-0812">Transmembrane</keyword>
<feature type="transmembrane region" description="Helical" evidence="7">
    <location>
        <begin position="1127"/>
        <end position="1148"/>
    </location>
</feature>
<feature type="compositionally biased region" description="Polar residues" evidence="6">
    <location>
        <begin position="834"/>
        <end position="850"/>
    </location>
</feature>
<feature type="compositionally biased region" description="Polar residues" evidence="6">
    <location>
        <begin position="785"/>
        <end position="800"/>
    </location>
</feature>
<evidence type="ECO:0000256" key="1">
    <source>
        <dbReference type="ARBA" id="ARBA00004141"/>
    </source>
</evidence>
<feature type="transmembrane region" description="Helical" evidence="7">
    <location>
        <begin position="1310"/>
        <end position="1336"/>
    </location>
</feature>
<dbReference type="GO" id="GO:0003677">
    <property type="term" value="F:DNA binding"/>
    <property type="evidence" value="ECO:0007669"/>
    <property type="project" value="InterPro"/>
</dbReference>
<feature type="region of interest" description="Disordered" evidence="6">
    <location>
        <begin position="1056"/>
        <end position="1104"/>
    </location>
</feature>
<accession>A0A9P8D3L1</accession>
<keyword evidence="3 7" id="KW-1133">Transmembrane helix</keyword>
<evidence type="ECO:0000256" key="4">
    <source>
        <dbReference type="ARBA" id="ARBA00023136"/>
    </source>
</evidence>
<dbReference type="Pfam" id="PF04082">
    <property type="entry name" value="Fungal_trans"/>
    <property type="match status" value="1"/>
</dbReference>
<feature type="region of interest" description="Disordered" evidence="6">
    <location>
        <begin position="1557"/>
        <end position="1599"/>
    </location>
</feature>
<feature type="transmembrane region" description="Helical" evidence="7">
    <location>
        <begin position="1419"/>
        <end position="1444"/>
    </location>
</feature>
<dbReference type="Gene3D" id="1.20.1250.20">
    <property type="entry name" value="MFS general substrate transporter like domains"/>
    <property type="match status" value="2"/>
</dbReference>
<feature type="domain" description="Xylanolytic transcriptional activator regulatory" evidence="8">
    <location>
        <begin position="316"/>
        <end position="388"/>
    </location>
</feature>
<evidence type="ECO:0000256" key="2">
    <source>
        <dbReference type="ARBA" id="ARBA00022692"/>
    </source>
</evidence>
<dbReference type="InterPro" id="IPR036259">
    <property type="entry name" value="MFS_trans_sf"/>
</dbReference>
<protein>
    <recommendedName>
        <fullName evidence="8">Xylanolytic transcriptional activator regulatory domain-containing protein</fullName>
    </recommendedName>
</protein>
<dbReference type="GO" id="GO:0016020">
    <property type="term" value="C:membrane"/>
    <property type="evidence" value="ECO:0007669"/>
    <property type="project" value="UniProtKB-SubCell"/>
</dbReference>
<feature type="transmembrane region" description="Helical" evidence="7">
    <location>
        <begin position="1700"/>
        <end position="1719"/>
    </location>
</feature>
<dbReference type="PANTHER" id="PTHR23507">
    <property type="entry name" value="ZGC:174356"/>
    <property type="match status" value="1"/>
</dbReference>
<gene>
    <name evidence="9" type="ORF">KVV02_000307</name>
</gene>
<dbReference type="InterPro" id="IPR007219">
    <property type="entry name" value="XnlR_reg_dom"/>
</dbReference>
<feature type="transmembrane region" description="Helical" evidence="7">
    <location>
        <begin position="1213"/>
        <end position="1232"/>
    </location>
</feature>
<sequence>MSGGSVNSFSSQGSCPSPYPYNYEVPYSTTPAPSSNVYSSCPDSPQSFKPHIRPGFNQAERIPYPLPGPAIMPSAITSYPVALSSPGQSWTVDPAIRNEDPSERIVKRKNDGFDSHAAPLGQGMDANTSFCASAKAESPHMSRSSKQDADVRSTTSMVTLDGHGQHFHGSSAGFSVCQMSSRFRQGTSFLNDSDLWSHSLQITSERELPHREDMMHLLNLYFQYMYPFAPMFIRKSFMKEFESRRPDLTQILLLNAIFCNACWFSDDPAIKQDAVKYFSRAKIILDETYHVSSVSIVQSLVLMSHHQFAQGNYSGGWLYTGMAIRIAHEIGLHRQDISTNMPEQDEVRKRVWWALYLCDRFGSSMLGRPLSINDEDFSVQMPSDDWIPKVFGEDIVEYPFEPETVISFRLFWTVKLIIKMGEVLNTMYSIGAETDDALLAELSKTQLPQLHNSLTSWFLALPKELMYTPYATDGDAAPSSPTALMHMIYYNCLTMLHRPYLRSFEPTTIDSNFLDSSRSICTAAATNVCHIIDSLLQKGQLRGASHYSAACLLSAGTVHIHNALVPTPGTLETTRAGIIKTLRAAQELIKTFPAVEALMAAGLDVIASNLGPEQSDTDGSASDIFSSVAPYLDLARLQSVSINSIYETARFTKLNKEGPVFPPTVQLHHPYGNFSMLLQDTARDQSALDMSTVWQNQISAAVAMAASNFGGADPRQNQQALPSPVVLNEALRLEPITSMAFSQMNSLAASGPAAAGLNVLVTDTPFNLGLDSVKQGYPISREQQDPQQQHLGLTPNQGVSQMMHGQQPQFQQHPLLPMQAQPSKADVTLLQDQNSAGHGFSGSQGQNSVPELSPDHTPIIRSHRPASPSASVHPLHNQLGQQRQRQQQTPSSLASHDDMEMGSPSLSESVTSPSSTTSHRSPATESKPESRLRGNFESGGLRAGSADSPEGYHSFLSSLTKASGGVGSYYANPHHPQQPNNKLGYDPRKDMVKVNMPAEVVRLSQTATKLIPDRHIPIAHSSPFARLCLHLRLSNLLHQLEPTAPHETLKLSTAMATPRGESQPELSHSTSENTVRGSDPNQDHADENAPLLHDHDPSNTPQNTDSTSIYVKILANHLPWHKRPSALWLYPMFALAAVSGGMLTSSVGQYHASMLCREYMNHHAPSNTTFLAAADMATSLFNTAAASATGGMIPLRPPKECQVPEILAYTAKTMALVEVLGGIAGTVSVGYWASMSDKYGRTKLMLLGPIGSFFSLCALVAEGRWWDQIGLPLMVIASLVSGVLGGIGLGGALGMAYAADCTEPSRRSLIYSWLHAGLFLFLGIGSFLGGTLARAFESIMPIIYFDIFACFTGLAMLLFVVPESLPSKQSPRIQELYEKAIKPYRKDENRESQEPQGAWHSHMFRALMFFKPNGKNTNLILLGAISFLQMLALKGTFSVLILYTNRMFNWTEYEDGILFSLGSMVRLFALLVLLPVFVHFYRKQPRRGDKEGPRGSSALSKRAIPSNSSLRSDQRQHEADGDEGPINNHLSAMAIGIEDPAVASSLEHLGEAALNLSDDEDSFEERRRRQSAADLRATLPSSSKSSPTPQSDAPRTAEQAHNDLKLDTWVIRIGFAINSVTYIGYGLATTTWMFYLASALHAISIIASPSLKSLLTHLVEPSQFGAVLGAIQVVESVAGIFSPIVISWVFAATVSTRPEFVWYCCAALTGVALVLSFMVRQKRFVRTSA</sequence>
<comment type="caution">
    <text evidence="9">The sequence shown here is derived from an EMBL/GenBank/DDBJ whole genome shotgun (WGS) entry which is preliminary data.</text>
</comment>
<feature type="transmembrane region" description="Helical" evidence="7">
    <location>
        <begin position="1609"/>
        <end position="1628"/>
    </location>
</feature>
<evidence type="ECO:0000256" key="7">
    <source>
        <dbReference type="SAM" id="Phobius"/>
    </source>
</evidence>
<dbReference type="GO" id="GO:0006351">
    <property type="term" value="P:DNA-templated transcription"/>
    <property type="evidence" value="ECO:0007669"/>
    <property type="project" value="InterPro"/>
</dbReference>
<proteinExistence type="predicted"/>
<keyword evidence="5" id="KW-0539">Nucleus</keyword>
<dbReference type="CDD" id="cd12148">
    <property type="entry name" value="fungal_TF_MHR"/>
    <property type="match status" value="1"/>
</dbReference>
<evidence type="ECO:0000313" key="9">
    <source>
        <dbReference type="EMBL" id="KAG9327861.1"/>
    </source>
</evidence>
<dbReference type="Pfam" id="PF07690">
    <property type="entry name" value="MFS_1"/>
    <property type="match status" value="1"/>
</dbReference>
<evidence type="ECO:0000256" key="6">
    <source>
        <dbReference type="SAM" id="MobiDB-lite"/>
    </source>
</evidence>
<evidence type="ECO:0000256" key="3">
    <source>
        <dbReference type="ARBA" id="ARBA00022989"/>
    </source>
</evidence>
<feature type="transmembrane region" description="Helical" evidence="7">
    <location>
        <begin position="1273"/>
        <end position="1298"/>
    </location>
</feature>
<feature type="compositionally biased region" description="Basic and acidic residues" evidence="6">
    <location>
        <begin position="1081"/>
        <end position="1097"/>
    </location>
</feature>
<feature type="transmembrane region" description="Helical" evidence="7">
    <location>
        <begin position="1667"/>
        <end position="1694"/>
    </location>
</feature>
<feature type="transmembrane region" description="Helical" evidence="7">
    <location>
        <begin position="1634"/>
        <end position="1655"/>
    </location>
</feature>
<feature type="compositionally biased region" description="Polar residues" evidence="6">
    <location>
        <begin position="1064"/>
        <end position="1080"/>
    </location>
</feature>
<dbReference type="EMBL" id="JAIFTL010000001">
    <property type="protein sequence ID" value="KAG9327861.1"/>
    <property type="molecule type" value="Genomic_DNA"/>
</dbReference>
<comment type="subcellular location">
    <subcellularLocation>
        <location evidence="1">Membrane</location>
        <topology evidence="1">Multi-pass membrane protein</topology>
    </subcellularLocation>
</comment>
<feature type="compositionally biased region" description="Low complexity" evidence="6">
    <location>
        <begin position="1580"/>
        <end position="1591"/>
    </location>
</feature>
<dbReference type="SMART" id="SM00906">
    <property type="entry name" value="Fungal_trans"/>
    <property type="match status" value="1"/>
</dbReference>
<evidence type="ECO:0000259" key="8">
    <source>
        <dbReference type="SMART" id="SM00906"/>
    </source>
</evidence>
<evidence type="ECO:0000313" key="10">
    <source>
        <dbReference type="Proteomes" id="UP000717515"/>
    </source>
</evidence>
<dbReference type="GO" id="GO:0008270">
    <property type="term" value="F:zinc ion binding"/>
    <property type="evidence" value="ECO:0007669"/>
    <property type="project" value="InterPro"/>
</dbReference>
<feature type="region of interest" description="Disordered" evidence="6">
    <location>
        <begin position="834"/>
        <end position="949"/>
    </location>
</feature>